<protein>
    <submittedName>
        <fullName evidence="2">Uncharacterized protein</fullName>
    </submittedName>
</protein>
<comment type="caution">
    <text evidence="2">The sequence shown here is derived from an EMBL/GenBank/DDBJ whole genome shotgun (WGS) entry which is preliminary data.</text>
</comment>
<evidence type="ECO:0000256" key="1">
    <source>
        <dbReference type="SAM" id="MobiDB-lite"/>
    </source>
</evidence>
<accession>A0ABW5FA94</accession>
<name>A0ABW5FA94_9BACL</name>
<keyword evidence="3" id="KW-1185">Reference proteome</keyword>
<evidence type="ECO:0000313" key="2">
    <source>
        <dbReference type="EMBL" id="MFD2411796.1"/>
    </source>
</evidence>
<evidence type="ECO:0000313" key="3">
    <source>
        <dbReference type="Proteomes" id="UP001597448"/>
    </source>
</evidence>
<reference evidence="3" key="1">
    <citation type="journal article" date="2019" name="Int. J. Syst. Evol. Microbiol.">
        <title>The Global Catalogue of Microorganisms (GCM) 10K type strain sequencing project: providing services to taxonomists for standard genome sequencing and annotation.</title>
        <authorList>
            <consortium name="The Broad Institute Genomics Platform"/>
            <consortium name="The Broad Institute Genome Sequencing Center for Infectious Disease"/>
            <person name="Wu L."/>
            <person name="Ma J."/>
        </authorList>
    </citation>
    <scope>NUCLEOTIDE SEQUENCE [LARGE SCALE GENOMIC DNA]</scope>
    <source>
        <strain evidence="3">CCM 8725</strain>
    </source>
</reference>
<dbReference type="RefSeq" id="WP_036721230.1">
    <property type="nucleotide sequence ID" value="NZ_JBHSVQ010000001.1"/>
</dbReference>
<feature type="compositionally biased region" description="Polar residues" evidence="1">
    <location>
        <begin position="35"/>
        <end position="49"/>
    </location>
</feature>
<dbReference type="Proteomes" id="UP001597448">
    <property type="component" value="Unassembled WGS sequence"/>
</dbReference>
<proteinExistence type="predicted"/>
<gene>
    <name evidence="2" type="ORF">ACFSX3_18055</name>
</gene>
<feature type="region of interest" description="Disordered" evidence="1">
    <location>
        <begin position="1"/>
        <end position="50"/>
    </location>
</feature>
<sequence length="83" mass="9473">MREFNPNSGRKSKHFPQLRRTPGHVTDEAKRHPQRGSSYRQAQTGSPAQYSIMKGDVIQLIDPNVKQDLREMGKKLTNLRGSL</sequence>
<organism evidence="2 3">
    <name type="scientific">Paenibacillus rhizoplanae</name>
    <dbReference type="NCBI Taxonomy" id="1917181"/>
    <lineage>
        <taxon>Bacteria</taxon>
        <taxon>Bacillati</taxon>
        <taxon>Bacillota</taxon>
        <taxon>Bacilli</taxon>
        <taxon>Bacillales</taxon>
        <taxon>Paenibacillaceae</taxon>
        <taxon>Paenibacillus</taxon>
    </lineage>
</organism>
<dbReference type="EMBL" id="JBHUKY010000031">
    <property type="protein sequence ID" value="MFD2411796.1"/>
    <property type="molecule type" value="Genomic_DNA"/>
</dbReference>